<protein>
    <submittedName>
        <fullName evidence="8">MFS transporter</fullName>
    </submittedName>
</protein>
<keyword evidence="6 7" id="KW-0472">Membrane</keyword>
<dbReference type="GO" id="GO:0005886">
    <property type="term" value="C:plasma membrane"/>
    <property type="evidence" value="ECO:0007669"/>
    <property type="project" value="UniProtKB-SubCell"/>
</dbReference>
<dbReference type="PANTHER" id="PTHR23517:SF3">
    <property type="entry name" value="INTEGRAL MEMBRANE TRANSPORT PROTEIN"/>
    <property type="match status" value="1"/>
</dbReference>
<dbReference type="Gene3D" id="1.20.1250.20">
    <property type="entry name" value="MFS general substrate transporter like domains"/>
    <property type="match status" value="1"/>
</dbReference>
<dbReference type="AlphaFoldDB" id="A0A9Y1BK17"/>
<feature type="transmembrane region" description="Helical" evidence="7">
    <location>
        <begin position="47"/>
        <end position="68"/>
    </location>
</feature>
<feature type="transmembrane region" description="Helical" evidence="7">
    <location>
        <begin position="240"/>
        <end position="262"/>
    </location>
</feature>
<comment type="subcellular location">
    <subcellularLocation>
        <location evidence="1">Cell membrane</location>
        <topology evidence="1">Multi-pass membrane protein</topology>
    </subcellularLocation>
</comment>
<evidence type="ECO:0000256" key="4">
    <source>
        <dbReference type="ARBA" id="ARBA00022692"/>
    </source>
</evidence>
<dbReference type="SUPFAM" id="SSF103473">
    <property type="entry name" value="MFS general substrate transporter"/>
    <property type="match status" value="1"/>
</dbReference>
<dbReference type="Gene3D" id="3.30.450.70">
    <property type="match status" value="1"/>
</dbReference>
<dbReference type="Pfam" id="PF07690">
    <property type="entry name" value="MFS_1"/>
    <property type="match status" value="1"/>
</dbReference>
<feature type="transmembrane region" description="Helical" evidence="7">
    <location>
        <begin position="12"/>
        <end position="35"/>
    </location>
</feature>
<feature type="transmembrane region" description="Helical" evidence="7">
    <location>
        <begin position="166"/>
        <end position="183"/>
    </location>
</feature>
<dbReference type="PANTHER" id="PTHR23517">
    <property type="entry name" value="RESISTANCE PROTEIN MDTM, PUTATIVE-RELATED-RELATED"/>
    <property type="match status" value="1"/>
</dbReference>
<feature type="transmembrane region" description="Helical" evidence="7">
    <location>
        <begin position="211"/>
        <end position="234"/>
    </location>
</feature>
<feature type="transmembrane region" description="Helical" evidence="7">
    <location>
        <begin position="331"/>
        <end position="349"/>
    </location>
</feature>
<dbReference type="Proteomes" id="UP001201020">
    <property type="component" value="Chromosome"/>
</dbReference>
<dbReference type="InterPro" id="IPR036259">
    <property type="entry name" value="MFS_trans_sf"/>
</dbReference>
<evidence type="ECO:0000313" key="8">
    <source>
        <dbReference type="EMBL" id="UJG40449.1"/>
    </source>
</evidence>
<feature type="transmembrane region" description="Helical" evidence="7">
    <location>
        <begin position="101"/>
        <end position="124"/>
    </location>
</feature>
<reference evidence="8" key="1">
    <citation type="journal article" date="2022" name="Nat. Microbiol.">
        <title>Unique mobile elements and scalable gene flow at the prokaryote-eukaryote boundary revealed by circularized Asgard archaea genomes.</title>
        <authorList>
            <person name="Wu F."/>
            <person name="Speth D.R."/>
            <person name="Philosof A."/>
            <person name="Cremiere A."/>
            <person name="Narayanan A."/>
            <person name="Barco R.A."/>
            <person name="Connon S.A."/>
            <person name="Amend J.P."/>
            <person name="Antoshechkin I.A."/>
            <person name="Orphan V.J."/>
        </authorList>
    </citation>
    <scope>NUCLEOTIDE SEQUENCE</scope>
    <source>
        <strain evidence="8">PM71</strain>
    </source>
</reference>
<dbReference type="EMBL" id="CP084166">
    <property type="protein sequence ID" value="UJG40449.1"/>
    <property type="molecule type" value="Genomic_DNA"/>
</dbReference>
<keyword evidence="3" id="KW-1003">Cell membrane</keyword>
<dbReference type="InterPro" id="IPR011701">
    <property type="entry name" value="MFS"/>
</dbReference>
<feature type="transmembrane region" description="Helical" evidence="7">
    <location>
        <begin position="136"/>
        <end position="154"/>
    </location>
</feature>
<feature type="transmembrane region" description="Helical" evidence="7">
    <location>
        <begin position="75"/>
        <end position="95"/>
    </location>
</feature>
<keyword evidence="5 7" id="KW-1133">Transmembrane helix</keyword>
<keyword evidence="2" id="KW-0813">Transport</keyword>
<name>A0A9Y1BK17_9ARCH</name>
<keyword evidence="4 7" id="KW-0812">Transmembrane</keyword>
<sequence length="526" mass="60418">MNLLPNLRNYSIYSWLVLVGTGVFGAFTWNLHFIIEFSTLINSNASSFIFIIFHLFFISLGSLTYIFLFRNLDSFVLYLVSSITLCVSMVTMLFVNKIWLISLLLGIAGYSIGIGLVVAHYNLIYFFEDPKMGARMYSLALMSIAPFMIVEAFIDKFARNKKWINLVFLILILLLIFSSILVGKRNFSLFAQEEEEVKLFSRIGNYGWSNLFALFWGFFFTNTYYSTILLFQIYDLIDYLYHFVIEIAFIFFLFSYPVGLLADIIGRRITVTIGFIIQALAFLLLPFISDINSYLLIFFPLTIGLGFTFSIISGIVLMFETTPKKKFKLDFSIHIIFVGLGMSSGVLLGEAIKSTIQNEPMYLSLILLFIIIMAVVVLLQVNETLPSKKELSWRQTLRYILVFSHNGTLLYSYEFSANKLKLSRPNSLVLAGALKAMTTLIQEMADNKEQLKIIKQEEFSILVESSTKILTAVIATEELSETRERMKLFNQEFEFVFEDVLSKNIEEQTFYLSADQIIQKVFGERT</sequence>
<gene>
    <name evidence="8" type="ORF">K9W45_11485</name>
</gene>
<evidence type="ECO:0000256" key="3">
    <source>
        <dbReference type="ARBA" id="ARBA00022475"/>
    </source>
</evidence>
<evidence type="ECO:0000256" key="6">
    <source>
        <dbReference type="ARBA" id="ARBA00023136"/>
    </source>
</evidence>
<organism evidence="8">
    <name type="scientific">Candidatus Heimdallarchaeum aukensis</name>
    <dbReference type="NCBI Taxonomy" id="2876573"/>
    <lineage>
        <taxon>Archaea</taxon>
        <taxon>Promethearchaeati</taxon>
        <taxon>Candidatus Heimdallarchaeota</taxon>
        <taxon>Candidatus Heimdallarchaeia (ex Rinke et al. 2021) (nom. nud.)</taxon>
        <taxon>Candidatus Heimdallarchaeales</taxon>
        <taxon>Candidatus Heimdallarchaeaceae</taxon>
        <taxon>Candidatus Heimdallarchaeum</taxon>
    </lineage>
</organism>
<feature type="transmembrane region" description="Helical" evidence="7">
    <location>
        <begin position="294"/>
        <end position="319"/>
    </location>
</feature>
<evidence type="ECO:0000256" key="5">
    <source>
        <dbReference type="ARBA" id="ARBA00022989"/>
    </source>
</evidence>
<evidence type="ECO:0000256" key="1">
    <source>
        <dbReference type="ARBA" id="ARBA00004651"/>
    </source>
</evidence>
<proteinExistence type="predicted"/>
<dbReference type="InterPro" id="IPR050171">
    <property type="entry name" value="MFS_Transporters"/>
</dbReference>
<feature type="transmembrane region" description="Helical" evidence="7">
    <location>
        <begin position="269"/>
        <end position="288"/>
    </location>
</feature>
<evidence type="ECO:0000256" key="7">
    <source>
        <dbReference type="SAM" id="Phobius"/>
    </source>
</evidence>
<evidence type="ECO:0000256" key="2">
    <source>
        <dbReference type="ARBA" id="ARBA00022448"/>
    </source>
</evidence>
<dbReference type="GO" id="GO:0022857">
    <property type="term" value="F:transmembrane transporter activity"/>
    <property type="evidence" value="ECO:0007669"/>
    <property type="project" value="InterPro"/>
</dbReference>
<accession>A0A9Y1BK17</accession>
<feature type="transmembrane region" description="Helical" evidence="7">
    <location>
        <begin position="361"/>
        <end position="381"/>
    </location>
</feature>